<name>A0AA40FSR7_9HYME</name>
<dbReference type="Pfam" id="PF23339">
    <property type="entry name" value="PTHB1_CtH"/>
    <property type="match status" value="1"/>
</dbReference>
<reference evidence="2" key="1">
    <citation type="submission" date="2021-10" db="EMBL/GenBank/DDBJ databases">
        <title>Melipona bicolor Genome sequencing and assembly.</title>
        <authorList>
            <person name="Araujo N.S."/>
            <person name="Arias M.C."/>
        </authorList>
    </citation>
    <scope>NUCLEOTIDE SEQUENCE</scope>
    <source>
        <strain evidence="2">USP_2M_L1-L4_2017</strain>
        <tissue evidence="2">Whole body</tissue>
    </source>
</reference>
<dbReference type="AlphaFoldDB" id="A0AA40FSR7"/>
<evidence type="ECO:0000313" key="3">
    <source>
        <dbReference type="Proteomes" id="UP001177670"/>
    </source>
</evidence>
<comment type="caution">
    <text evidence="2">The sequence shown here is derived from an EMBL/GenBank/DDBJ whole genome shotgun (WGS) entry which is preliminary data.</text>
</comment>
<gene>
    <name evidence="2" type="ORF">K0M31_005998</name>
</gene>
<sequence>MSRQDWEEMADAALTALLKSASRKSAGSETGCSSAWNALTPIASARELSKLKTRVAHAIGRLAGARESDIAEMEANDGNDVVESA</sequence>
<dbReference type="Proteomes" id="UP001177670">
    <property type="component" value="Unassembled WGS sequence"/>
</dbReference>
<feature type="domain" description="PTHB1 C-terminal helix bundle" evidence="1">
    <location>
        <begin position="4"/>
        <end position="62"/>
    </location>
</feature>
<keyword evidence="3" id="KW-1185">Reference proteome</keyword>
<evidence type="ECO:0000313" key="2">
    <source>
        <dbReference type="EMBL" id="KAK1124624.1"/>
    </source>
</evidence>
<protein>
    <recommendedName>
        <fullName evidence="1">PTHB1 C-terminal helix bundle domain-containing protein</fullName>
    </recommendedName>
</protein>
<dbReference type="InterPro" id="IPR055364">
    <property type="entry name" value="PTHB1_CtH_dom"/>
</dbReference>
<organism evidence="2 3">
    <name type="scientific">Melipona bicolor</name>
    <dbReference type="NCBI Taxonomy" id="60889"/>
    <lineage>
        <taxon>Eukaryota</taxon>
        <taxon>Metazoa</taxon>
        <taxon>Ecdysozoa</taxon>
        <taxon>Arthropoda</taxon>
        <taxon>Hexapoda</taxon>
        <taxon>Insecta</taxon>
        <taxon>Pterygota</taxon>
        <taxon>Neoptera</taxon>
        <taxon>Endopterygota</taxon>
        <taxon>Hymenoptera</taxon>
        <taxon>Apocrita</taxon>
        <taxon>Aculeata</taxon>
        <taxon>Apoidea</taxon>
        <taxon>Anthophila</taxon>
        <taxon>Apidae</taxon>
        <taxon>Melipona</taxon>
    </lineage>
</organism>
<proteinExistence type="predicted"/>
<dbReference type="EMBL" id="JAHYIQ010000017">
    <property type="protein sequence ID" value="KAK1124624.1"/>
    <property type="molecule type" value="Genomic_DNA"/>
</dbReference>
<evidence type="ECO:0000259" key="1">
    <source>
        <dbReference type="Pfam" id="PF23339"/>
    </source>
</evidence>
<accession>A0AA40FSR7</accession>